<name>A0A166NEQ0_9AGAM</name>
<protein>
    <submittedName>
        <fullName evidence="1">Uncharacterized protein</fullName>
    </submittedName>
</protein>
<keyword evidence="2" id="KW-1185">Reference proteome</keyword>
<accession>A0A166NEQ0</accession>
<reference evidence="1 2" key="1">
    <citation type="journal article" date="2016" name="Mol. Biol. Evol.">
        <title>Comparative Genomics of Early-Diverging Mushroom-Forming Fungi Provides Insights into the Origins of Lignocellulose Decay Capabilities.</title>
        <authorList>
            <person name="Nagy L.G."/>
            <person name="Riley R."/>
            <person name="Tritt A."/>
            <person name="Adam C."/>
            <person name="Daum C."/>
            <person name="Floudas D."/>
            <person name="Sun H."/>
            <person name="Yadav J.S."/>
            <person name="Pangilinan J."/>
            <person name="Larsson K.H."/>
            <person name="Matsuura K."/>
            <person name="Barry K."/>
            <person name="Labutti K."/>
            <person name="Kuo R."/>
            <person name="Ohm R.A."/>
            <person name="Bhattacharya S.S."/>
            <person name="Shirouzu T."/>
            <person name="Yoshinaga Y."/>
            <person name="Martin F.M."/>
            <person name="Grigoriev I.V."/>
            <person name="Hibbett D.S."/>
        </authorList>
    </citation>
    <scope>NUCLEOTIDE SEQUENCE [LARGE SCALE GENOMIC DNA]</scope>
    <source>
        <strain evidence="1 2">CBS 109695</strain>
    </source>
</reference>
<evidence type="ECO:0000313" key="1">
    <source>
        <dbReference type="EMBL" id="KZP24929.1"/>
    </source>
</evidence>
<dbReference type="EMBL" id="KV417523">
    <property type="protein sequence ID" value="KZP24929.1"/>
    <property type="molecule type" value="Genomic_DNA"/>
</dbReference>
<organism evidence="1 2">
    <name type="scientific">Athelia psychrophila</name>
    <dbReference type="NCBI Taxonomy" id="1759441"/>
    <lineage>
        <taxon>Eukaryota</taxon>
        <taxon>Fungi</taxon>
        <taxon>Dikarya</taxon>
        <taxon>Basidiomycota</taxon>
        <taxon>Agaricomycotina</taxon>
        <taxon>Agaricomycetes</taxon>
        <taxon>Agaricomycetidae</taxon>
        <taxon>Atheliales</taxon>
        <taxon>Atheliaceae</taxon>
        <taxon>Athelia</taxon>
    </lineage>
</organism>
<sequence length="97" mass="10437">MSPCASRPGSSVSCVVSSGAGRRCCCCSCCLARWIYCRSRSNLVKGASGWCRVCAGMCRGRPGCGTRLRKVYNILFNLPPDKARYQKTLAVCVCSGE</sequence>
<proteinExistence type="predicted"/>
<evidence type="ECO:0000313" key="2">
    <source>
        <dbReference type="Proteomes" id="UP000076532"/>
    </source>
</evidence>
<gene>
    <name evidence="1" type="ORF">FIBSPDRAFT_399296</name>
</gene>
<dbReference type="AlphaFoldDB" id="A0A166NEQ0"/>
<dbReference type="Proteomes" id="UP000076532">
    <property type="component" value="Unassembled WGS sequence"/>
</dbReference>